<gene>
    <name evidence="1" type="ORF">PflQ2_4514</name>
</gene>
<dbReference type="Proteomes" id="UP000007289">
    <property type="component" value="Chromosome"/>
</dbReference>
<sequence length="334" mass="37552">MEIPGEKLIIRIWETLSEKGIGAIFRPSLVRREGVANIEVRRAEMLVLAQAEREVKEIQSGHKDLSDFSLKISFMEKKENNDLLVRTEPTLNLETLAHASEKQQIINALRKEINVTKAVLHAEQAVIDDGQEPPLSKVDTDWLFRWRDYVGDVSLNDMQELWGRLLVSEIKSPGRYSLRSLDFLRNLSPTEAKLIERLSSLVVEGLIWEGGTVELITFDELLELENLGVLSGVSAGGLVNNTSTQKSNDGWVRILRASKKCLVARHTENKIIKLRGYRATALGEQIISVGRLDDNIEYLHKIGTHLVTEGFNVMIADYTEDGTSTFYTNGVKIG</sequence>
<name>J2YEB2_PSEFQ</name>
<comment type="caution">
    <text evidence="1">The sequence shown here is derived from an EMBL/GenBank/DDBJ whole genome shotgun (WGS) entry which is preliminary data.</text>
</comment>
<reference evidence="1" key="1">
    <citation type="journal article" date="2012" name="PLoS Genet.">
        <title>Comparative Genomics of Plant-Associated Pseudomonas spp.: Insights into Diversity and Inheritance of Traits Involved in Multitrophic Interactions.</title>
        <authorList>
            <person name="Loper J.E."/>
            <person name="Hassan K.A."/>
            <person name="Mavrodi D.V."/>
            <person name="Davis E.W.II."/>
            <person name="Lim C.K."/>
            <person name="Shaffer B.T."/>
            <person name="Elbourne L.D."/>
            <person name="Stockwell V.O."/>
            <person name="Hartney S.L."/>
            <person name="Breakwell K."/>
            <person name="Henkels M.D."/>
            <person name="Tetu S.G."/>
            <person name="Rangel L.I."/>
            <person name="Kidarsa T.A."/>
            <person name="Wilson N.L."/>
            <person name="van de Mortel J.E."/>
            <person name="Song C."/>
            <person name="Blumhagen R."/>
            <person name="Radune D."/>
            <person name="Hostetler J.B."/>
            <person name="Brinkac L.M."/>
            <person name="Durkin A.S."/>
            <person name="Kluepfel D.A."/>
            <person name="Wechter W.P."/>
            <person name="Anderson A.J."/>
            <person name="Kim Y.C."/>
            <person name="Pierson L.S.III."/>
            <person name="Pierson E.A."/>
            <person name="Lindow S.E."/>
            <person name="Kobayashi D.Y."/>
            <person name="Raaijmakers J.M."/>
            <person name="Weller D.M."/>
            <person name="Thomashow L.S."/>
            <person name="Allen A.E."/>
            <person name="Paulsen I.T."/>
        </authorList>
    </citation>
    <scope>NUCLEOTIDE SEQUENCE [LARGE SCALE GENOMIC DNA]</scope>
    <source>
        <strain evidence="1">Q2-87</strain>
    </source>
</reference>
<dbReference type="EMBL" id="AGBM01000001">
    <property type="protein sequence ID" value="EJL05626.1"/>
    <property type="molecule type" value="Genomic_DNA"/>
</dbReference>
<dbReference type="RefSeq" id="WP_003185193.1">
    <property type="nucleotide sequence ID" value="NZ_CM001558.1"/>
</dbReference>
<proteinExistence type="predicted"/>
<protein>
    <recommendedName>
        <fullName evidence="2">Membrane-fusion protein</fullName>
    </recommendedName>
</protein>
<dbReference type="HOGENOM" id="CLU_067291_0_0_6"/>
<organism evidence="1">
    <name type="scientific">Pseudomonas fluorescens (strain Q2-87)</name>
    <dbReference type="NCBI Taxonomy" id="1038922"/>
    <lineage>
        <taxon>Bacteria</taxon>
        <taxon>Pseudomonadati</taxon>
        <taxon>Pseudomonadota</taxon>
        <taxon>Gammaproteobacteria</taxon>
        <taxon>Pseudomonadales</taxon>
        <taxon>Pseudomonadaceae</taxon>
        <taxon>Pseudomonas</taxon>
    </lineage>
</organism>
<dbReference type="Pfam" id="PF10987">
    <property type="entry name" value="DUF2806"/>
    <property type="match status" value="1"/>
</dbReference>
<dbReference type="eggNOG" id="ENOG5031CQ5">
    <property type="taxonomic scope" value="Bacteria"/>
</dbReference>
<evidence type="ECO:0008006" key="2">
    <source>
        <dbReference type="Google" id="ProtNLM"/>
    </source>
</evidence>
<dbReference type="InterPro" id="IPR021254">
    <property type="entry name" value="DUF2806"/>
</dbReference>
<dbReference type="AlphaFoldDB" id="J2YEB2"/>
<evidence type="ECO:0000313" key="1">
    <source>
        <dbReference type="EMBL" id="EJL05626.1"/>
    </source>
</evidence>
<accession>J2YEB2</accession>